<evidence type="ECO:0000256" key="3">
    <source>
        <dbReference type="ARBA" id="ARBA00022475"/>
    </source>
</evidence>
<dbReference type="InterPro" id="IPR000620">
    <property type="entry name" value="EamA_dom"/>
</dbReference>
<dbReference type="Proteomes" id="UP000268033">
    <property type="component" value="Unassembled WGS sequence"/>
</dbReference>
<feature type="transmembrane region" description="Helical" evidence="7">
    <location>
        <begin position="93"/>
        <end position="113"/>
    </location>
</feature>
<evidence type="ECO:0000313" key="10">
    <source>
        <dbReference type="Proteomes" id="UP000268033"/>
    </source>
</evidence>
<keyword evidence="6 7" id="KW-0472">Membrane</keyword>
<proteinExistence type="inferred from homology"/>
<evidence type="ECO:0000313" key="9">
    <source>
        <dbReference type="EMBL" id="ROQ30422.1"/>
    </source>
</evidence>
<dbReference type="SUPFAM" id="SSF103481">
    <property type="entry name" value="Multidrug resistance efflux transporter EmrE"/>
    <property type="match status" value="2"/>
</dbReference>
<feature type="transmembrane region" description="Helical" evidence="7">
    <location>
        <begin position="66"/>
        <end position="87"/>
    </location>
</feature>
<dbReference type="STRING" id="584787.GCA_001247655_01699"/>
<accession>A0A3N1PG34</accession>
<dbReference type="AlphaFoldDB" id="A0A3N1PG34"/>
<feature type="transmembrane region" description="Helical" evidence="7">
    <location>
        <begin position="232"/>
        <end position="252"/>
    </location>
</feature>
<dbReference type="InterPro" id="IPR037185">
    <property type="entry name" value="EmrE-like"/>
</dbReference>
<evidence type="ECO:0000256" key="7">
    <source>
        <dbReference type="SAM" id="Phobius"/>
    </source>
</evidence>
<dbReference type="PANTHER" id="PTHR32322">
    <property type="entry name" value="INNER MEMBRANE TRANSPORTER"/>
    <property type="match status" value="1"/>
</dbReference>
<feature type="transmembrane region" description="Helical" evidence="7">
    <location>
        <begin position="196"/>
        <end position="217"/>
    </location>
</feature>
<comment type="caution">
    <text evidence="9">The sequence shown here is derived from an EMBL/GenBank/DDBJ whole genome shotgun (WGS) entry which is preliminary data.</text>
</comment>
<keyword evidence="5 7" id="KW-1133">Transmembrane helix</keyword>
<name>A0A3N1PG34_9GAMM</name>
<keyword evidence="3" id="KW-1003">Cell membrane</keyword>
<feature type="transmembrane region" description="Helical" evidence="7">
    <location>
        <begin position="259"/>
        <end position="278"/>
    </location>
</feature>
<comment type="subcellular location">
    <subcellularLocation>
        <location evidence="1">Cell membrane</location>
        <topology evidence="1">Multi-pass membrane protein</topology>
    </subcellularLocation>
</comment>
<keyword evidence="4 7" id="KW-0812">Transmembrane</keyword>
<dbReference type="GO" id="GO:0016020">
    <property type="term" value="C:membrane"/>
    <property type="evidence" value="ECO:0007669"/>
    <property type="project" value="UniProtKB-SubCell"/>
</dbReference>
<dbReference type="EMBL" id="RJUL01000001">
    <property type="protein sequence ID" value="ROQ30422.1"/>
    <property type="molecule type" value="Genomic_DNA"/>
</dbReference>
<organism evidence="9 10">
    <name type="scientific">Gallaecimonas pentaromativorans</name>
    <dbReference type="NCBI Taxonomy" id="584787"/>
    <lineage>
        <taxon>Bacteria</taxon>
        <taxon>Pseudomonadati</taxon>
        <taxon>Pseudomonadota</taxon>
        <taxon>Gammaproteobacteria</taxon>
        <taxon>Enterobacterales</taxon>
        <taxon>Gallaecimonadaceae</taxon>
        <taxon>Gallaecimonas</taxon>
    </lineage>
</organism>
<keyword evidence="10" id="KW-1185">Reference proteome</keyword>
<sequence>MLAGLLYAIAAGLLWGLIFIGPLLVPDYPAALQSTGRYLALGLVALPLAWQQRRALATLSRRDWQLALLLALIGNLLYYCGVAGAVLRVGAPIATMVVGTLPVVIALAANFLYRDQEGQLRWPVMSAAVALMLAGLGLVNISELKSGAAHLGGGHYLEGLLLAFFAVACWSWYALKNARWLRTNPRRSPAAWATAQGLATLPLSVLGFALASLYLHLEQPQFPLPLGPRPGIFVALMLAIAVLCSWLGTLCWNAASQRLPTVLMGPMAAFEILTGLGYSYALRGQWPDGATLAGVLCMVLAVVLTVAAKHRSARA</sequence>
<feature type="transmembrane region" description="Helical" evidence="7">
    <location>
        <begin position="120"/>
        <end position="141"/>
    </location>
</feature>
<comment type="similarity">
    <text evidence="2">Belongs to the EamA transporter family.</text>
</comment>
<reference evidence="9 10" key="1">
    <citation type="submission" date="2018-11" db="EMBL/GenBank/DDBJ databases">
        <title>Genomic Encyclopedia of Type Strains, Phase IV (KMG-IV): sequencing the most valuable type-strain genomes for metagenomic binning, comparative biology and taxonomic classification.</title>
        <authorList>
            <person name="Goeker M."/>
        </authorList>
    </citation>
    <scope>NUCLEOTIDE SEQUENCE [LARGE SCALE GENOMIC DNA]</scope>
    <source>
        <strain evidence="9 10">DSM 21945</strain>
    </source>
</reference>
<evidence type="ECO:0000256" key="6">
    <source>
        <dbReference type="ARBA" id="ARBA00023136"/>
    </source>
</evidence>
<evidence type="ECO:0000256" key="1">
    <source>
        <dbReference type="ARBA" id="ARBA00004651"/>
    </source>
</evidence>
<evidence type="ECO:0000256" key="4">
    <source>
        <dbReference type="ARBA" id="ARBA00022692"/>
    </source>
</evidence>
<evidence type="ECO:0000256" key="2">
    <source>
        <dbReference type="ARBA" id="ARBA00007362"/>
    </source>
</evidence>
<gene>
    <name evidence="9" type="ORF">EDC28_101108</name>
</gene>
<evidence type="ECO:0000256" key="5">
    <source>
        <dbReference type="ARBA" id="ARBA00022989"/>
    </source>
</evidence>
<feature type="transmembrane region" description="Helical" evidence="7">
    <location>
        <begin position="31"/>
        <end position="50"/>
    </location>
</feature>
<feature type="transmembrane region" description="Helical" evidence="7">
    <location>
        <begin position="153"/>
        <end position="175"/>
    </location>
</feature>
<evidence type="ECO:0000259" key="8">
    <source>
        <dbReference type="Pfam" id="PF00892"/>
    </source>
</evidence>
<dbReference type="InterPro" id="IPR050638">
    <property type="entry name" value="AA-Vitamin_Transporters"/>
</dbReference>
<dbReference type="Pfam" id="PF00892">
    <property type="entry name" value="EamA"/>
    <property type="match status" value="1"/>
</dbReference>
<dbReference type="RefSeq" id="WP_123420313.1">
    <property type="nucleotide sequence ID" value="NZ_RJUL01000001.1"/>
</dbReference>
<feature type="domain" description="EamA" evidence="8">
    <location>
        <begin position="3"/>
        <end position="139"/>
    </location>
</feature>
<feature type="transmembrane region" description="Helical" evidence="7">
    <location>
        <begin position="290"/>
        <end position="308"/>
    </location>
</feature>
<feature type="transmembrane region" description="Helical" evidence="7">
    <location>
        <begin position="5"/>
        <end position="25"/>
    </location>
</feature>
<dbReference type="PANTHER" id="PTHR32322:SF2">
    <property type="entry name" value="EAMA DOMAIN-CONTAINING PROTEIN"/>
    <property type="match status" value="1"/>
</dbReference>
<protein>
    <submittedName>
        <fullName evidence="9">EamA-like transporter family protein</fullName>
    </submittedName>
</protein>